<evidence type="ECO:0000256" key="4">
    <source>
        <dbReference type="SAM" id="Phobius"/>
    </source>
</evidence>
<evidence type="ECO:0000313" key="7">
    <source>
        <dbReference type="Proteomes" id="UP000199071"/>
    </source>
</evidence>
<dbReference type="InterPro" id="IPR020846">
    <property type="entry name" value="MFS_dom"/>
</dbReference>
<dbReference type="RefSeq" id="WP_090875326.1">
    <property type="nucleotide sequence ID" value="NZ_FMXQ01000002.1"/>
</dbReference>
<dbReference type="InterPro" id="IPR011701">
    <property type="entry name" value="MFS"/>
</dbReference>
<proteinExistence type="predicted"/>
<dbReference type="Proteomes" id="UP000199071">
    <property type="component" value="Unassembled WGS sequence"/>
</dbReference>
<keyword evidence="7" id="KW-1185">Reference proteome</keyword>
<feature type="transmembrane region" description="Helical" evidence="4">
    <location>
        <begin position="317"/>
        <end position="336"/>
    </location>
</feature>
<gene>
    <name evidence="6" type="ORF">SAMN02982931_01112</name>
</gene>
<dbReference type="STRING" id="665467.SAMN02982931_01112"/>
<dbReference type="SUPFAM" id="SSF103473">
    <property type="entry name" value="MFS general substrate transporter"/>
    <property type="match status" value="1"/>
</dbReference>
<feature type="transmembrane region" description="Helical" evidence="4">
    <location>
        <begin position="266"/>
        <end position="285"/>
    </location>
</feature>
<feature type="domain" description="Major facilitator superfamily (MFS) profile" evidence="5">
    <location>
        <begin position="225"/>
        <end position="408"/>
    </location>
</feature>
<dbReference type="Gene3D" id="1.20.1250.20">
    <property type="entry name" value="MFS general substrate transporter like domains"/>
    <property type="match status" value="1"/>
</dbReference>
<dbReference type="OrthoDB" id="8558006at2"/>
<feature type="transmembrane region" description="Helical" evidence="4">
    <location>
        <begin position="111"/>
        <end position="128"/>
    </location>
</feature>
<keyword evidence="2 4" id="KW-1133">Transmembrane helix</keyword>
<feature type="transmembrane region" description="Helical" evidence="4">
    <location>
        <begin position="86"/>
        <end position="105"/>
    </location>
</feature>
<dbReference type="AlphaFoldDB" id="A0A1G6B1T2"/>
<feature type="transmembrane region" description="Helical" evidence="4">
    <location>
        <begin position="292"/>
        <end position="311"/>
    </location>
</feature>
<sequence length="408" mass="42458">MTDQALDSSVVSEDPHARRNAFVLSAAAAINGGIPPIAITLGGLAGIYLLGPDKSLATLPVSGFNLGVALGAIPAALLMREIGRRYGFMSGTLFAVLGGIVSAIAVILGQFWILFAGFLCVGLATSFVQQYRFAAADSGDEAFRAKAISWVMMGGIAAAIIGPQTVIFTRNLLQPIPFAGAFFAMSVLAVIGLGVLTLLSGSAREAPKRVEVKGGRSLAEIARQPRFVVAVLCAMGSYALMALVMTAAPLAMVACGLGEDNAALGIQWHVLAMFGPSFFTGRLIARFGAEAIITVGMALLAGCAAVALSGIALAHFWIALILLGVGWNFGFIGATAMLTQTYRPEERSKVQGLNDFLVFGTVATASFGSGSIFSSFGWDWINLAVFPVVVVCVLGVAVAVFSRRRMPV</sequence>
<organism evidence="6 7">
    <name type="scientific">Bauldia litoralis</name>
    <dbReference type="NCBI Taxonomy" id="665467"/>
    <lineage>
        <taxon>Bacteria</taxon>
        <taxon>Pseudomonadati</taxon>
        <taxon>Pseudomonadota</taxon>
        <taxon>Alphaproteobacteria</taxon>
        <taxon>Hyphomicrobiales</taxon>
        <taxon>Kaistiaceae</taxon>
        <taxon>Bauldia</taxon>
    </lineage>
</organism>
<keyword evidence="1 4" id="KW-0812">Transmembrane</keyword>
<protein>
    <submittedName>
        <fullName evidence="6">Predicted arabinose efflux permease, MFS family</fullName>
    </submittedName>
</protein>
<dbReference type="PROSITE" id="PS50850">
    <property type="entry name" value="MFS"/>
    <property type="match status" value="1"/>
</dbReference>
<evidence type="ECO:0000313" key="6">
    <source>
        <dbReference type="EMBL" id="SDB14542.1"/>
    </source>
</evidence>
<feature type="transmembrane region" description="Helical" evidence="4">
    <location>
        <begin position="21"/>
        <end position="50"/>
    </location>
</feature>
<keyword evidence="3 4" id="KW-0472">Membrane</keyword>
<dbReference type="GO" id="GO:0022857">
    <property type="term" value="F:transmembrane transporter activity"/>
    <property type="evidence" value="ECO:0007669"/>
    <property type="project" value="InterPro"/>
</dbReference>
<evidence type="ECO:0000259" key="5">
    <source>
        <dbReference type="PROSITE" id="PS50850"/>
    </source>
</evidence>
<dbReference type="PANTHER" id="PTHR23534">
    <property type="entry name" value="MFS PERMEASE"/>
    <property type="match status" value="1"/>
</dbReference>
<evidence type="ECO:0000256" key="3">
    <source>
        <dbReference type="ARBA" id="ARBA00023136"/>
    </source>
</evidence>
<evidence type="ECO:0000256" key="2">
    <source>
        <dbReference type="ARBA" id="ARBA00022989"/>
    </source>
</evidence>
<dbReference type="EMBL" id="FMXQ01000002">
    <property type="protein sequence ID" value="SDB14542.1"/>
    <property type="molecule type" value="Genomic_DNA"/>
</dbReference>
<feature type="transmembrane region" description="Helical" evidence="4">
    <location>
        <begin position="56"/>
        <end position="79"/>
    </location>
</feature>
<evidence type="ECO:0000256" key="1">
    <source>
        <dbReference type="ARBA" id="ARBA00022692"/>
    </source>
</evidence>
<dbReference type="PANTHER" id="PTHR23534:SF1">
    <property type="entry name" value="MAJOR FACILITATOR SUPERFAMILY PROTEIN"/>
    <property type="match status" value="1"/>
</dbReference>
<accession>A0A1G6B1T2</accession>
<feature type="transmembrane region" description="Helical" evidence="4">
    <location>
        <begin position="356"/>
        <end position="374"/>
    </location>
</feature>
<feature type="transmembrane region" description="Helical" evidence="4">
    <location>
        <begin position="178"/>
        <end position="199"/>
    </location>
</feature>
<name>A0A1G6B1T2_9HYPH</name>
<feature type="transmembrane region" description="Helical" evidence="4">
    <location>
        <begin position="227"/>
        <end position="254"/>
    </location>
</feature>
<feature type="transmembrane region" description="Helical" evidence="4">
    <location>
        <begin position="148"/>
        <end position="166"/>
    </location>
</feature>
<feature type="transmembrane region" description="Helical" evidence="4">
    <location>
        <begin position="380"/>
        <end position="401"/>
    </location>
</feature>
<dbReference type="Pfam" id="PF07690">
    <property type="entry name" value="MFS_1"/>
    <property type="match status" value="1"/>
</dbReference>
<dbReference type="InterPro" id="IPR036259">
    <property type="entry name" value="MFS_trans_sf"/>
</dbReference>
<reference evidence="6 7" key="1">
    <citation type="submission" date="2016-10" db="EMBL/GenBank/DDBJ databases">
        <authorList>
            <person name="de Groot N.N."/>
        </authorList>
    </citation>
    <scope>NUCLEOTIDE SEQUENCE [LARGE SCALE GENOMIC DNA]</scope>
    <source>
        <strain evidence="6 7">ATCC 35022</strain>
    </source>
</reference>